<dbReference type="AlphaFoldDB" id="A0A6A5SFB5"/>
<gene>
    <name evidence="1" type="ORF">EJ02DRAFT_482167</name>
</gene>
<evidence type="ECO:0000313" key="1">
    <source>
        <dbReference type="EMBL" id="KAF1936107.1"/>
    </source>
</evidence>
<evidence type="ECO:0000313" key="2">
    <source>
        <dbReference type="Proteomes" id="UP000800038"/>
    </source>
</evidence>
<sequence length="221" mass="24535">MATTVISIPQQAPLVASGNSIKYADSLLCSETQLPRMEAALTPLARVGVPPSSRLTYRLQPAISLSSLHDPTHNNEENNRINFGLACLSRDAEYTTRGMEMNDGSHSLEQLFGGYKVLCPQFLSYLDAYNCLPLAAHTPAVTSRAQKIRALIIHFELEKYEIMARCRTSDYPGTIQKCTVLLLYTRLLFYRARFEGQSLATSEPVVDQARALLGLPRNLLS</sequence>
<dbReference type="Proteomes" id="UP000800038">
    <property type="component" value="Unassembled WGS sequence"/>
</dbReference>
<dbReference type="EMBL" id="ML976210">
    <property type="protein sequence ID" value="KAF1936107.1"/>
    <property type="molecule type" value="Genomic_DNA"/>
</dbReference>
<reference evidence="1" key="1">
    <citation type="journal article" date="2020" name="Stud. Mycol.">
        <title>101 Dothideomycetes genomes: a test case for predicting lifestyles and emergence of pathogens.</title>
        <authorList>
            <person name="Haridas S."/>
            <person name="Albert R."/>
            <person name="Binder M."/>
            <person name="Bloem J."/>
            <person name="Labutti K."/>
            <person name="Salamov A."/>
            <person name="Andreopoulos B."/>
            <person name="Baker S."/>
            <person name="Barry K."/>
            <person name="Bills G."/>
            <person name="Bluhm B."/>
            <person name="Cannon C."/>
            <person name="Castanera R."/>
            <person name="Culley D."/>
            <person name="Daum C."/>
            <person name="Ezra D."/>
            <person name="Gonzalez J."/>
            <person name="Henrissat B."/>
            <person name="Kuo A."/>
            <person name="Liang C."/>
            <person name="Lipzen A."/>
            <person name="Lutzoni F."/>
            <person name="Magnuson J."/>
            <person name="Mondo S."/>
            <person name="Nolan M."/>
            <person name="Ohm R."/>
            <person name="Pangilinan J."/>
            <person name="Park H.-J."/>
            <person name="Ramirez L."/>
            <person name="Alfaro M."/>
            <person name="Sun H."/>
            <person name="Tritt A."/>
            <person name="Yoshinaga Y."/>
            <person name="Zwiers L.-H."/>
            <person name="Turgeon B."/>
            <person name="Goodwin S."/>
            <person name="Spatafora J."/>
            <person name="Crous P."/>
            <person name="Grigoriev I."/>
        </authorList>
    </citation>
    <scope>NUCLEOTIDE SEQUENCE</scope>
    <source>
        <strain evidence="1">CBS 161.51</strain>
    </source>
</reference>
<dbReference type="OrthoDB" id="3800056at2759"/>
<name>A0A6A5SFB5_9PLEO</name>
<keyword evidence="2" id="KW-1185">Reference proteome</keyword>
<organism evidence="1 2">
    <name type="scientific">Clathrospora elynae</name>
    <dbReference type="NCBI Taxonomy" id="706981"/>
    <lineage>
        <taxon>Eukaryota</taxon>
        <taxon>Fungi</taxon>
        <taxon>Dikarya</taxon>
        <taxon>Ascomycota</taxon>
        <taxon>Pezizomycotina</taxon>
        <taxon>Dothideomycetes</taxon>
        <taxon>Pleosporomycetidae</taxon>
        <taxon>Pleosporales</taxon>
        <taxon>Diademaceae</taxon>
        <taxon>Clathrospora</taxon>
    </lineage>
</organism>
<protein>
    <submittedName>
        <fullName evidence="1">Uncharacterized protein</fullName>
    </submittedName>
</protein>
<accession>A0A6A5SFB5</accession>
<proteinExistence type="predicted"/>